<dbReference type="Pfam" id="PF00072">
    <property type="entry name" value="Response_reg"/>
    <property type="match status" value="1"/>
</dbReference>
<dbReference type="PROSITE" id="PS50110">
    <property type="entry name" value="RESPONSE_REGULATORY"/>
    <property type="match status" value="1"/>
</dbReference>
<protein>
    <submittedName>
        <fullName evidence="4">Response regulator</fullName>
    </submittedName>
</protein>
<evidence type="ECO:0000313" key="4">
    <source>
        <dbReference type="EMBL" id="WNZ23846.1"/>
    </source>
</evidence>
<dbReference type="GO" id="GO:0000160">
    <property type="term" value="P:phosphorelay signal transduction system"/>
    <property type="evidence" value="ECO:0007669"/>
    <property type="project" value="InterPro"/>
</dbReference>
<feature type="domain" description="Response regulatory" evidence="3">
    <location>
        <begin position="9"/>
        <end position="131"/>
    </location>
</feature>
<evidence type="ECO:0000259" key="3">
    <source>
        <dbReference type="PROSITE" id="PS50110"/>
    </source>
</evidence>
<proteinExistence type="predicted"/>
<dbReference type="InterPro" id="IPR011006">
    <property type="entry name" value="CheY-like_superfamily"/>
</dbReference>
<organism evidence="4">
    <name type="scientific">Leptolyngbya sp. NK1-12</name>
    <dbReference type="NCBI Taxonomy" id="2547451"/>
    <lineage>
        <taxon>Bacteria</taxon>
        <taxon>Bacillati</taxon>
        <taxon>Cyanobacteriota</taxon>
        <taxon>Cyanophyceae</taxon>
        <taxon>Leptolyngbyales</taxon>
        <taxon>Leptolyngbyaceae</taxon>
        <taxon>Leptolyngbya group</taxon>
        <taxon>Leptolyngbya</taxon>
    </lineage>
</organism>
<feature type="modified residue" description="4-aspartylphosphate" evidence="2">
    <location>
        <position position="59"/>
    </location>
</feature>
<keyword evidence="1 2" id="KW-0597">Phosphoprotein</keyword>
<gene>
    <name evidence="4" type="ORF">HJG54_13930</name>
</gene>
<reference evidence="4" key="1">
    <citation type="submission" date="2020-05" db="EMBL/GenBank/DDBJ databases">
        <authorList>
            <person name="Zhu T."/>
            <person name="Keshari N."/>
            <person name="Lu X."/>
        </authorList>
    </citation>
    <scope>NUCLEOTIDE SEQUENCE</scope>
    <source>
        <strain evidence="4">NK1-12</strain>
    </source>
</reference>
<evidence type="ECO:0000256" key="2">
    <source>
        <dbReference type="PROSITE-ProRule" id="PRU00169"/>
    </source>
</evidence>
<dbReference type="SMART" id="SM00448">
    <property type="entry name" value="REC"/>
    <property type="match status" value="1"/>
</dbReference>
<sequence>MEASSAQPVLLVIEDDDPVREVITNCFEDIAGWKVIATKSGQEGLKLVASQHPKAIVLDVMMPEMDGITFLQQLRELNTTHLADTPAVPVIIITAYSSGLNSSELTALGVKGVIAKPFDPFRLTKQTAELLGWV</sequence>
<dbReference type="PANTHER" id="PTHR44591:SF22">
    <property type="entry name" value="CHEY SUBFAMILY"/>
    <property type="match status" value="1"/>
</dbReference>
<dbReference type="EMBL" id="CP053586">
    <property type="protein sequence ID" value="WNZ23846.1"/>
    <property type="molecule type" value="Genomic_DNA"/>
</dbReference>
<name>A0AA96WM20_9CYAN</name>
<dbReference type="InterPro" id="IPR001789">
    <property type="entry name" value="Sig_transdc_resp-reg_receiver"/>
</dbReference>
<dbReference type="AlphaFoldDB" id="A0AA96WM20"/>
<accession>A0AA96WM20</accession>
<dbReference type="Gene3D" id="3.40.50.2300">
    <property type="match status" value="1"/>
</dbReference>
<dbReference type="PANTHER" id="PTHR44591">
    <property type="entry name" value="STRESS RESPONSE REGULATOR PROTEIN 1"/>
    <property type="match status" value="1"/>
</dbReference>
<dbReference type="SUPFAM" id="SSF52172">
    <property type="entry name" value="CheY-like"/>
    <property type="match status" value="1"/>
</dbReference>
<dbReference type="InterPro" id="IPR050595">
    <property type="entry name" value="Bact_response_regulator"/>
</dbReference>
<evidence type="ECO:0000256" key="1">
    <source>
        <dbReference type="ARBA" id="ARBA00022553"/>
    </source>
</evidence>
<dbReference type="RefSeq" id="WP_316429330.1">
    <property type="nucleotide sequence ID" value="NZ_CP053586.1"/>
</dbReference>